<name>A0A0D8XIR0_DICVI</name>
<evidence type="ECO:0000313" key="2">
    <source>
        <dbReference type="Proteomes" id="UP000053766"/>
    </source>
</evidence>
<dbReference type="AlphaFoldDB" id="A0A0D8XIR0"/>
<reference evidence="2" key="2">
    <citation type="journal article" date="2016" name="Sci. Rep.">
        <title>Dictyocaulus viviparus genome, variome and transcriptome elucidate lungworm biology and support future intervention.</title>
        <authorList>
            <person name="McNulty S.N."/>
            <person name="Strube C."/>
            <person name="Rosa B.A."/>
            <person name="Martin J.C."/>
            <person name="Tyagi R."/>
            <person name="Choi Y.J."/>
            <person name="Wang Q."/>
            <person name="Hallsworth Pepin K."/>
            <person name="Zhang X."/>
            <person name="Ozersky P."/>
            <person name="Wilson R.K."/>
            <person name="Sternberg P.W."/>
            <person name="Gasser R.B."/>
            <person name="Mitreva M."/>
        </authorList>
    </citation>
    <scope>NUCLEOTIDE SEQUENCE [LARGE SCALE GENOMIC DNA]</scope>
    <source>
        <strain evidence="2">HannoverDv2000</strain>
    </source>
</reference>
<protein>
    <submittedName>
        <fullName evidence="1">Uncharacterized protein</fullName>
    </submittedName>
</protein>
<evidence type="ECO:0000313" key="1">
    <source>
        <dbReference type="EMBL" id="KJH43657.1"/>
    </source>
</evidence>
<proteinExistence type="predicted"/>
<reference evidence="1 2" key="1">
    <citation type="submission" date="2013-11" db="EMBL/GenBank/DDBJ databases">
        <title>Draft genome of the bovine lungworm Dictyocaulus viviparus.</title>
        <authorList>
            <person name="Mitreva M."/>
        </authorList>
    </citation>
    <scope>NUCLEOTIDE SEQUENCE [LARGE SCALE GENOMIC DNA]</scope>
    <source>
        <strain evidence="1 2">HannoverDv2000</strain>
    </source>
</reference>
<gene>
    <name evidence="1" type="ORF">DICVIV_10331</name>
</gene>
<accession>A0A0D8XIR0</accession>
<keyword evidence="2" id="KW-1185">Reference proteome</keyword>
<sequence length="61" mass="7068">MLCFDVSMNSYWKQFVSFILTSGMQNAHIVEFIKQTTGNFFLWKTVAISDTIFCMSTQSDK</sequence>
<dbReference type="Proteomes" id="UP000053766">
    <property type="component" value="Unassembled WGS sequence"/>
</dbReference>
<organism evidence="1 2">
    <name type="scientific">Dictyocaulus viviparus</name>
    <name type="common">Bovine lungworm</name>
    <dbReference type="NCBI Taxonomy" id="29172"/>
    <lineage>
        <taxon>Eukaryota</taxon>
        <taxon>Metazoa</taxon>
        <taxon>Ecdysozoa</taxon>
        <taxon>Nematoda</taxon>
        <taxon>Chromadorea</taxon>
        <taxon>Rhabditida</taxon>
        <taxon>Rhabditina</taxon>
        <taxon>Rhabditomorpha</taxon>
        <taxon>Strongyloidea</taxon>
        <taxon>Metastrongylidae</taxon>
        <taxon>Dictyocaulus</taxon>
    </lineage>
</organism>
<dbReference type="EMBL" id="KN716538">
    <property type="protein sequence ID" value="KJH43657.1"/>
    <property type="molecule type" value="Genomic_DNA"/>
</dbReference>